<dbReference type="InterPro" id="IPR039537">
    <property type="entry name" value="Retrotran_Ty1/copia-like"/>
</dbReference>
<dbReference type="GO" id="GO:0006310">
    <property type="term" value="P:DNA recombination"/>
    <property type="evidence" value="ECO:0007669"/>
    <property type="project" value="UniProtKB-KW"/>
</dbReference>
<keyword evidence="1" id="KW-0540">Nuclease</keyword>
<dbReference type="InterPro" id="IPR012337">
    <property type="entry name" value="RNaseH-like_sf"/>
</dbReference>
<dbReference type="InterPro" id="IPR001584">
    <property type="entry name" value="Integrase_cat-core"/>
</dbReference>
<dbReference type="PANTHER" id="PTHR42648:SF11">
    <property type="entry name" value="TRANSPOSON TY4-P GAG-POL POLYPROTEIN"/>
    <property type="match status" value="1"/>
</dbReference>
<keyword evidence="3" id="KW-0255">Endonuclease</keyword>
<evidence type="ECO:0000259" key="11">
    <source>
        <dbReference type="PROSITE" id="PS50994"/>
    </source>
</evidence>
<dbReference type="InterPro" id="IPR036397">
    <property type="entry name" value="RNaseH_sf"/>
</dbReference>
<dbReference type="AlphaFoldDB" id="A0A1X7VD77"/>
<evidence type="ECO:0000256" key="9">
    <source>
        <dbReference type="ARBA" id="ARBA00023172"/>
    </source>
</evidence>
<evidence type="ECO:0000313" key="12">
    <source>
        <dbReference type="EnsemblMetazoa" id="Aqu2.1.38250_001"/>
    </source>
</evidence>
<dbReference type="STRING" id="400682.A0A1X7VD77"/>
<feature type="domain" description="Integrase catalytic" evidence="11">
    <location>
        <begin position="1"/>
        <end position="81"/>
    </location>
</feature>
<evidence type="ECO:0000256" key="6">
    <source>
        <dbReference type="ARBA" id="ARBA00022908"/>
    </source>
</evidence>
<evidence type="ECO:0000256" key="2">
    <source>
        <dbReference type="ARBA" id="ARBA00022723"/>
    </source>
</evidence>
<dbReference type="GO" id="GO:0004519">
    <property type="term" value="F:endonuclease activity"/>
    <property type="evidence" value="ECO:0007669"/>
    <property type="project" value="UniProtKB-KW"/>
</dbReference>
<dbReference type="EnsemblMetazoa" id="Aqu2.1.38250_001">
    <property type="protein sequence ID" value="Aqu2.1.38250_001"/>
    <property type="gene ID" value="Aqu2.1.38250"/>
</dbReference>
<keyword evidence="8" id="KW-0808">Transferase</keyword>
<dbReference type="GO" id="GO:0003676">
    <property type="term" value="F:nucleic acid binding"/>
    <property type="evidence" value="ECO:0007669"/>
    <property type="project" value="InterPro"/>
</dbReference>
<evidence type="ECO:0000256" key="4">
    <source>
        <dbReference type="ARBA" id="ARBA00022801"/>
    </source>
</evidence>
<evidence type="ECO:0000256" key="5">
    <source>
        <dbReference type="ARBA" id="ARBA00022842"/>
    </source>
</evidence>
<dbReference type="SUPFAM" id="SSF53098">
    <property type="entry name" value="Ribonuclease H-like"/>
    <property type="match status" value="1"/>
</dbReference>
<dbReference type="PANTHER" id="PTHR42648">
    <property type="entry name" value="TRANSPOSASE, PUTATIVE-RELATED"/>
    <property type="match status" value="1"/>
</dbReference>
<keyword evidence="5" id="KW-0460">Magnesium</keyword>
<sequence>MKSEDSWYQTPVHHTKNPEQNGVAERLNCTLVESVRTMLTEANLPQCFWAEALATAVYLKNRSPTVSISNTTPHESYMGRNHLSIISRFWVVLPIHIFRRKSKRSWTSKLSVVFYLDMKQTSSLQSSSSEDVI</sequence>
<evidence type="ECO:0000256" key="7">
    <source>
        <dbReference type="ARBA" id="ARBA00022918"/>
    </source>
</evidence>
<evidence type="ECO:0000256" key="10">
    <source>
        <dbReference type="SAM" id="MobiDB-lite"/>
    </source>
</evidence>
<dbReference type="GO" id="GO:0003887">
    <property type="term" value="F:DNA-directed DNA polymerase activity"/>
    <property type="evidence" value="ECO:0007669"/>
    <property type="project" value="UniProtKB-KW"/>
</dbReference>
<evidence type="ECO:0000256" key="1">
    <source>
        <dbReference type="ARBA" id="ARBA00022722"/>
    </source>
</evidence>
<keyword evidence="7" id="KW-0695">RNA-directed DNA polymerase</keyword>
<name>A0A1X7VD77_AMPQE</name>
<dbReference type="Gene3D" id="3.30.420.10">
    <property type="entry name" value="Ribonuclease H-like superfamily/Ribonuclease H"/>
    <property type="match status" value="1"/>
</dbReference>
<dbReference type="PROSITE" id="PS50994">
    <property type="entry name" value="INTEGRASE"/>
    <property type="match status" value="1"/>
</dbReference>
<reference evidence="12" key="1">
    <citation type="submission" date="2017-05" db="UniProtKB">
        <authorList>
            <consortium name="EnsemblMetazoa"/>
        </authorList>
    </citation>
    <scope>IDENTIFICATION</scope>
</reference>
<feature type="region of interest" description="Disordered" evidence="10">
    <location>
        <begin position="1"/>
        <end position="20"/>
    </location>
</feature>
<dbReference type="GO" id="GO:0003964">
    <property type="term" value="F:RNA-directed DNA polymerase activity"/>
    <property type="evidence" value="ECO:0007669"/>
    <property type="project" value="UniProtKB-KW"/>
</dbReference>
<dbReference type="eggNOG" id="KOG0017">
    <property type="taxonomic scope" value="Eukaryota"/>
</dbReference>
<keyword evidence="2" id="KW-0479">Metal-binding</keyword>
<keyword evidence="9" id="KW-0233">DNA recombination</keyword>
<keyword evidence="8" id="KW-0548">Nucleotidyltransferase</keyword>
<dbReference type="GO" id="GO:0016787">
    <property type="term" value="F:hydrolase activity"/>
    <property type="evidence" value="ECO:0007669"/>
    <property type="project" value="UniProtKB-KW"/>
</dbReference>
<proteinExistence type="predicted"/>
<organism evidence="12">
    <name type="scientific">Amphimedon queenslandica</name>
    <name type="common">Sponge</name>
    <dbReference type="NCBI Taxonomy" id="400682"/>
    <lineage>
        <taxon>Eukaryota</taxon>
        <taxon>Metazoa</taxon>
        <taxon>Porifera</taxon>
        <taxon>Demospongiae</taxon>
        <taxon>Heteroscleromorpha</taxon>
        <taxon>Haplosclerida</taxon>
        <taxon>Niphatidae</taxon>
        <taxon>Amphimedon</taxon>
    </lineage>
</organism>
<dbReference type="GO" id="GO:0015074">
    <property type="term" value="P:DNA integration"/>
    <property type="evidence" value="ECO:0007669"/>
    <property type="project" value="UniProtKB-KW"/>
</dbReference>
<evidence type="ECO:0000256" key="8">
    <source>
        <dbReference type="ARBA" id="ARBA00022932"/>
    </source>
</evidence>
<evidence type="ECO:0000256" key="3">
    <source>
        <dbReference type="ARBA" id="ARBA00022759"/>
    </source>
</evidence>
<keyword evidence="8" id="KW-0239">DNA-directed DNA polymerase</keyword>
<accession>A0A1X7VD77</accession>
<protein>
    <recommendedName>
        <fullName evidence="11">Integrase catalytic domain-containing protein</fullName>
    </recommendedName>
</protein>
<keyword evidence="6" id="KW-0229">DNA integration</keyword>
<dbReference type="GO" id="GO:0046872">
    <property type="term" value="F:metal ion binding"/>
    <property type="evidence" value="ECO:0007669"/>
    <property type="project" value="UniProtKB-KW"/>
</dbReference>
<dbReference type="InParanoid" id="A0A1X7VD77"/>
<keyword evidence="4" id="KW-0378">Hydrolase</keyword>